<evidence type="ECO:0000256" key="1">
    <source>
        <dbReference type="SAM" id="Phobius"/>
    </source>
</evidence>
<evidence type="ECO:0008006" key="4">
    <source>
        <dbReference type="Google" id="ProtNLM"/>
    </source>
</evidence>
<evidence type="ECO:0000313" key="2">
    <source>
        <dbReference type="EMBL" id="MFD2256839.1"/>
    </source>
</evidence>
<sequence length="115" mass="12917">MNRRRQDNHTRISPVVIFALILAGAIGAVGGITYVYFRNCQIETAREIDVIERRIEQHQLDIRTVQMRSDQILNLFAIRKTLEDLGTDMRPIPAGVSEDMLPNLPNAVASADTSL</sequence>
<keyword evidence="3" id="KW-1185">Reference proteome</keyword>
<feature type="transmembrane region" description="Helical" evidence="1">
    <location>
        <begin position="12"/>
        <end position="37"/>
    </location>
</feature>
<dbReference type="Proteomes" id="UP001597375">
    <property type="component" value="Unassembled WGS sequence"/>
</dbReference>
<dbReference type="EMBL" id="JBHUIT010000016">
    <property type="protein sequence ID" value="MFD2256839.1"/>
    <property type="molecule type" value="Genomic_DNA"/>
</dbReference>
<organism evidence="2 3">
    <name type="scientific">Luteolibacter algae</name>
    <dbReference type="NCBI Taxonomy" id="454151"/>
    <lineage>
        <taxon>Bacteria</taxon>
        <taxon>Pseudomonadati</taxon>
        <taxon>Verrucomicrobiota</taxon>
        <taxon>Verrucomicrobiia</taxon>
        <taxon>Verrucomicrobiales</taxon>
        <taxon>Verrucomicrobiaceae</taxon>
        <taxon>Luteolibacter</taxon>
    </lineage>
</organism>
<proteinExistence type="predicted"/>
<protein>
    <recommendedName>
        <fullName evidence="4">Cell division protein FtsL</fullName>
    </recommendedName>
</protein>
<keyword evidence="1" id="KW-0812">Transmembrane</keyword>
<keyword evidence="1" id="KW-1133">Transmembrane helix</keyword>
<reference evidence="3" key="1">
    <citation type="journal article" date="2019" name="Int. J. Syst. Evol. Microbiol.">
        <title>The Global Catalogue of Microorganisms (GCM) 10K type strain sequencing project: providing services to taxonomists for standard genome sequencing and annotation.</title>
        <authorList>
            <consortium name="The Broad Institute Genomics Platform"/>
            <consortium name="The Broad Institute Genome Sequencing Center for Infectious Disease"/>
            <person name="Wu L."/>
            <person name="Ma J."/>
        </authorList>
    </citation>
    <scope>NUCLEOTIDE SEQUENCE [LARGE SCALE GENOMIC DNA]</scope>
    <source>
        <strain evidence="3">CGMCC 4.7106</strain>
    </source>
</reference>
<evidence type="ECO:0000313" key="3">
    <source>
        <dbReference type="Proteomes" id="UP001597375"/>
    </source>
</evidence>
<comment type="caution">
    <text evidence="2">The sequence shown here is derived from an EMBL/GenBank/DDBJ whole genome shotgun (WGS) entry which is preliminary data.</text>
</comment>
<accession>A0ABW5D8V2</accession>
<gene>
    <name evidence="2" type="ORF">ACFSSA_09140</name>
</gene>
<name>A0ABW5D8V2_9BACT</name>
<dbReference type="RefSeq" id="WP_386820125.1">
    <property type="nucleotide sequence ID" value="NZ_JBHUIT010000016.1"/>
</dbReference>
<keyword evidence="1" id="KW-0472">Membrane</keyword>